<dbReference type="RefSeq" id="WP_090726099.1">
    <property type="nucleotide sequence ID" value="NZ_FOOU01000003.1"/>
</dbReference>
<accession>A0A1I2PDK9</accession>
<reference evidence="3" key="1">
    <citation type="submission" date="2016-10" db="EMBL/GenBank/DDBJ databases">
        <authorList>
            <person name="Varghese N."/>
            <person name="Submissions S."/>
        </authorList>
    </citation>
    <scope>NUCLEOTIDE SEQUENCE [LARGE SCALE GENOMIC DNA]</scope>
    <source>
        <strain evidence="3">CGMCC 1.10971</strain>
    </source>
</reference>
<sequence>MDFLQNLMIRHQTETTQPIAGLHRAAVIVQPRQKLRFESGSESLMPAADMSQANLSDAQIPEESADLRPLTAAVFEELDREVARDSEYGNKNIDRDINKSLHKSADKGTNEPLNKLSAKAGGNESGLDHPAMEPIGQMPGKSASMSRASLPANEQHLIQASIQSGMQLDMQQGLQPNAKNSIPGSTQNSIQHGVLDRNQKSTLQNKLHSAQSIAGFMNTPQHVLASQLTSSPAPLLNSGLLQTPDWLSQIQADLQDRWQELNQQAQAEPVINVTIGRVEVRAVRADSPQPPRKKSALPSGVMTLDSYLKQRDSRGPV</sequence>
<name>A0A1I2PDK9_9GAMM</name>
<dbReference type="AlphaFoldDB" id="A0A1I2PDK9"/>
<dbReference type="Proteomes" id="UP000198623">
    <property type="component" value="Unassembled WGS sequence"/>
</dbReference>
<dbReference type="EMBL" id="FOOU01000003">
    <property type="protein sequence ID" value="SFG14154.1"/>
    <property type="molecule type" value="Genomic_DNA"/>
</dbReference>
<evidence type="ECO:0000313" key="2">
    <source>
        <dbReference type="EMBL" id="SFG14154.1"/>
    </source>
</evidence>
<feature type="region of interest" description="Disordered" evidence="1">
    <location>
        <begin position="283"/>
        <end position="317"/>
    </location>
</feature>
<proteinExistence type="predicted"/>
<protein>
    <submittedName>
        <fullName evidence="2">Uncharacterized protein</fullName>
    </submittedName>
</protein>
<evidence type="ECO:0000256" key="1">
    <source>
        <dbReference type="SAM" id="MobiDB-lite"/>
    </source>
</evidence>
<evidence type="ECO:0000313" key="3">
    <source>
        <dbReference type="Proteomes" id="UP000198623"/>
    </source>
</evidence>
<feature type="compositionally biased region" description="Basic and acidic residues" evidence="1">
    <location>
        <begin position="91"/>
        <end position="109"/>
    </location>
</feature>
<dbReference type="OrthoDB" id="7069152at2"/>
<keyword evidence="3" id="KW-1185">Reference proteome</keyword>
<feature type="compositionally biased region" description="Basic and acidic residues" evidence="1">
    <location>
        <begin position="308"/>
        <end position="317"/>
    </location>
</feature>
<gene>
    <name evidence="2" type="ORF">SAMN05216175_103402</name>
</gene>
<organism evidence="2 3">
    <name type="scientific">Neptunomonas qingdaonensis</name>
    <dbReference type="NCBI Taxonomy" id="1045558"/>
    <lineage>
        <taxon>Bacteria</taxon>
        <taxon>Pseudomonadati</taxon>
        <taxon>Pseudomonadota</taxon>
        <taxon>Gammaproteobacteria</taxon>
        <taxon>Oceanospirillales</taxon>
        <taxon>Oceanospirillaceae</taxon>
        <taxon>Neptunomonas</taxon>
    </lineage>
</organism>
<dbReference type="STRING" id="1045558.SAMN05216175_103402"/>
<feature type="region of interest" description="Disordered" evidence="1">
    <location>
        <begin position="91"/>
        <end position="145"/>
    </location>
</feature>